<reference evidence="1 2" key="1">
    <citation type="submission" date="2018-01" db="EMBL/GenBank/DDBJ databases">
        <title>The draft genome sequence of Halioglobus lutimaris HF004.</title>
        <authorList>
            <person name="Du Z.-J."/>
            <person name="Shi M.-J."/>
        </authorList>
    </citation>
    <scope>NUCLEOTIDE SEQUENCE [LARGE SCALE GENOMIC DNA]</scope>
    <source>
        <strain evidence="1 2">HF004</strain>
    </source>
</reference>
<accession>A0A2N5X0X1</accession>
<keyword evidence="2" id="KW-1185">Reference proteome</keyword>
<comment type="caution">
    <text evidence="1">The sequence shown here is derived from an EMBL/GenBank/DDBJ whole genome shotgun (WGS) entry which is preliminary data.</text>
</comment>
<dbReference type="AlphaFoldDB" id="A0A2N5X0X1"/>
<dbReference type="EMBL" id="PKUS01000018">
    <property type="protein sequence ID" value="PLW68145.1"/>
    <property type="molecule type" value="Genomic_DNA"/>
</dbReference>
<gene>
    <name evidence="1" type="ORF">C0039_13190</name>
</gene>
<dbReference type="Proteomes" id="UP000235005">
    <property type="component" value="Unassembled WGS sequence"/>
</dbReference>
<proteinExistence type="predicted"/>
<evidence type="ECO:0000313" key="2">
    <source>
        <dbReference type="Proteomes" id="UP000235005"/>
    </source>
</evidence>
<name>A0A2N5X0X1_9GAMM</name>
<organism evidence="1 2">
    <name type="scientific">Pseudohalioglobus lutimaris</name>
    <dbReference type="NCBI Taxonomy" id="1737061"/>
    <lineage>
        <taxon>Bacteria</taxon>
        <taxon>Pseudomonadati</taxon>
        <taxon>Pseudomonadota</taxon>
        <taxon>Gammaproteobacteria</taxon>
        <taxon>Cellvibrionales</taxon>
        <taxon>Halieaceae</taxon>
        <taxon>Pseudohalioglobus</taxon>
    </lineage>
</organism>
<sequence length="125" mass="14822">MLNRDLLIVRLKQPFVDWINEADPYPDRIPTSLANANEDCPVFLIHQFACEDLEGWLKHCYAEVFEEVLYQWYVDESLWPQDRNLKMFKAWCEVEVHGVITDLVDEPLLDSDWECSEFCVTVIPR</sequence>
<protein>
    <submittedName>
        <fullName evidence="1">Uncharacterized protein</fullName>
    </submittedName>
</protein>
<dbReference type="OrthoDB" id="5737962at2"/>
<evidence type="ECO:0000313" key="1">
    <source>
        <dbReference type="EMBL" id="PLW68145.1"/>
    </source>
</evidence>
<dbReference type="RefSeq" id="WP_101518313.1">
    <property type="nucleotide sequence ID" value="NZ_PKUS01000018.1"/>
</dbReference>